<feature type="chain" id="PRO_5002110397" description="Secreted protein" evidence="1">
    <location>
        <begin position="22"/>
        <end position="176"/>
    </location>
</feature>
<dbReference type="EMBL" id="CP002581">
    <property type="protein sequence ID" value="AJK49605.1"/>
    <property type="molecule type" value="Genomic_DNA"/>
</dbReference>
<reference evidence="3" key="1">
    <citation type="submission" date="2011-03" db="EMBL/GenBank/DDBJ databases">
        <authorList>
            <person name="Voget S."/>
            <person name="Streit W.R."/>
            <person name="Jaeger K.E."/>
            <person name="Daniel R."/>
        </authorList>
    </citation>
    <scope>NUCLEOTIDE SEQUENCE [LARGE SCALE GENOMIC DNA]</scope>
    <source>
        <strain evidence="3">PG1</strain>
    </source>
</reference>
<dbReference type="Proteomes" id="UP000031838">
    <property type="component" value="Chromosome 2"/>
</dbReference>
<dbReference type="RefSeq" id="WP_042628016.1">
    <property type="nucleotide sequence ID" value="NZ_CP002581.1"/>
</dbReference>
<reference evidence="2 3" key="2">
    <citation type="journal article" date="2016" name="Appl. Microbiol. Biotechnol.">
        <title>Mutations improving production and secretion of extracellular lipase by Burkholderia glumae PG1.</title>
        <authorList>
            <person name="Knapp A."/>
            <person name="Voget S."/>
            <person name="Gao R."/>
            <person name="Zaburannyi N."/>
            <person name="Krysciak D."/>
            <person name="Breuer M."/>
            <person name="Hauer B."/>
            <person name="Streit W.R."/>
            <person name="Muller R."/>
            <person name="Daniel R."/>
            <person name="Jaeger K.E."/>
        </authorList>
    </citation>
    <scope>NUCLEOTIDE SEQUENCE [LARGE SCALE GENOMIC DNA]</scope>
    <source>
        <strain evidence="2 3">PG1</strain>
    </source>
</reference>
<dbReference type="AlphaFoldDB" id="A0A0B6S8I0"/>
<evidence type="ECO:0000313" key="2">
    <source>
        <dbReference type="EMBL" id="AJK49605.1"/>
    </source>
</evidence>
<evidence type="ECO:0000313" key="3">
    <source>
        <dbReference type="Proteomes" id="UP000031838"/>
    </source>
</evidence>
<sequence length="176" mass="19310">MRIADLLCVAAFACVVPSAHAAGADCLTQAEVTKLDTDFWAKFPSPDGFAAYAAPDMRLDTNIVDLMRPELAKADGPTRARSFATYASQHPEYFAPFRTAHSAHYLYYPGRDRHPDAVKEAGVFPANRCVSMFSFDDERHTCIAGARTRAMSFSFVKTNGHVQLQGIEVGMEACQP</sequence>
<evidence type="ECO:0008006" key="4">
    <source>
        <dbReference type="Google" id="ProtNLM"/>
    </source>
</evidence>
<evidence type="ECO:0000256" key="1">
    <source>
        <dbReference type="SAM" id="SignalP"/>
    </source>
</evidence>
<organism evidence="2 3">
    <name type="scientific">Burkholderia plantarii</name>
    <dbReference type="NCBI Taxonomy" id="41899"/>
    <lineage>
        <taxon>Bacteria</taxon>
        <taxon>Pseudomonadati</taxon>
        <taxon>Pseudomonadota</taxon>
        <taxon>Betaproteobacteria</taxon>
        <taxon>Burkholderiales</taxon>
        <taxon>Burkholderiaceae</taxon>
        <taxon>Burkholderia</taxon>
    </lineage>
</organism>
<dbReference type="HOGENOM" id="CLU_1472594_0_0_4"/>
<keyword evidence="1" id="KW-0732">Signal</keyword>
<name>A0A0B6S8I0_BURPL</name>
<feature type="signal peptide" evidence="1">
    <location>
        <begin position="1"/>
        <end position="21"/>
    </location>
</feature>
<keyword evidence="3" id="KW-1185">Reference proteome</keyword>
<accession>A0A0B6S8I0</accession>
<gene>
    <name evidence="2" type="ORF">BGL_2c15380</name>
</gene>
<dbReference type="KEGG" id="bgp:BGL_2c15380"/>
<proteinExistence type="predicted"/>
<protein>
    <recommendedName>
        <fullName evidence="4">Secreted protein</fullName>
    </recommendedName>
</protein>